<feature type="signal peptide" evidence="8">
    <location>
        <begin position="1"/>
        <end position="32"/>
    </location>
</feature>
<dbReference type="InterPro" id="IPR013783">
    <property type="entry name" value="Ig-like_fold"/>
</dbReference>
<dbReference type="InterPro" id="IPR032675">
    <property type="entry name" value="LRR_dom_sf"/>
</dbReference>
<dbReference type="InterPro" id="IPR026906">
    <property type="entry name" value="LRR_5"/>
</dbReference>
<dbReference type="Gene3D" id="3.80.10.10">
    <property type="entry name" value="Ribonuclease Inhibitor"/>
    <property type="match status" value="3"/>
</dbReference>
<feature type="active site" description="Charge relay system" evidence="6">
    <location>
        <position position="189"/>
    </location>
</feature>
<feature type="compositionally biased region" description="Gly residues" evidence="7">
    <location>
        <begin position="2058"/>
        <end position="2070"/>
    </location>
</feature>
<evidence type="ECO:0000313" key="10">
    <source>
        <dbReference type="EMBL" id="GFO86936.1"/>
    </source>
</evidence>
<keyword evidence="2 6" id="KW-0645">Protease</keyword>
<dbReference type="PANTHER" id="PTHR43806">
    <property type="entry name" value="PEPTIDASE S8"/>
    <property type="match status" value="1"/>
</dbReference>
<protein>
    <recommendedName>
        <fullName evidence="9">SLH domain-containing protein</fullName>
    </recommendedName>
</protein>
<dbReference type="PROSITE" id="PS51892">
    <property type="entry name" value="SUBTILASE"/>
    <property type="match status" value="1"/>
</dbReference>
<comment type="similarity">
    <text evidence="1 6">Belongs to the peptidase S8 family.</text>
</comment>
<gene>
    <name evidence="10" type="ORF">BUFA31_01000</name>
</gene>
<dbReference type="InterPro" id="IPR000209">
    <property type="entry name" value="Peptidase_S8/S53_dom"/>
</dbReference>
<dbReference type="InterPro" id="IPR022398">
    <property type="entry name" value="Peptidase_S8_His-AS"/>
</dbReference>
<evidence type="ECO:0000313" key="11">
    <source>
        <dbReference type="Proteomes" id="UP000620147"/>
    </source>
</evidence>
<dbReference type="Proteomes" id="UP000620147">
    <property type="component" value="Unassembled WGS sequence"/>
</dbReference>
<accession>A0ABQ1DW23</accession>
<keyword evidence="5 6" id="KW-0720">Serine protease</keyword>
<dbReference type="InterPro" id="IPR036852">
    <property type="entry name" value="Peptidase_S8/S53_dom_sf"/>
</dbReference>
<dbReference type="RefSeq" id="WP_118729222.1">
    <property type="nucleotide sequence ID" value="NZ_BLYJ01000001.1"/>
</dbReference>
<evidence type="ECO:0000256" key="5">
    <source>
        <dbReference type="ARBA" id="ARBA00022825"/>
    </source>
</evidence>
<keyword evidence="8" id="KW-0732">Signal</keyword>
<dbReference type="PROSITE" id="PS51272">
    <property type="entry name" value="SLH"/>
    <property type="match status" value="2"/>
</dbReference>
<evidence type="ECO:0000256" key="1">
    <source>
        <dbReference type="ARBA" id="ARBA00011073"/>
    </source>
</evidence>
<reference evidence="10 11" key="1">
    <citation type="submission" date="2020-06" db="EMBL/GenBank/DDBJ databases">
        <title>Characterization of fructooligosaccharide metabolism and fructooligosaccharide-degrading enzymes in human commensal butyrate producers.</title>
        <authorList>
            <person name="Tanno H."/>
            <person name="Fujii T."/>
            <person name="Hirano K."/>
            <person name="Maeno S."/>
            <person name="Tonozuka T."/>
            <person name="Sakamoto M."/>
            <person name="Ohkuma M."/>
            <person name="Tochio T."/>
            <person name="Endo A."/>
        </authorList>
    </citation>
    <scope>NUCLEOTIDE SEQUENCE [LARGE SCALE GENOMIC DNA]</scope>
    <source>
        <strain evidence="10 11">JCM 31056</strain>
    </source>
</reference>
<evidence type="ECO:0000256" key="6">
    <source>
        <dbReference type="PROSITE-ProRule" id="PRU01240"/>
    </source>
</evidence>
<dbReference type="Pfam" id="PF00395">
    <property type="entry name" value="SLH"/>
    <property type="match status" value="2"/>
</dbReference>
<dbReference type="PROSITE" id="PS00138">
    <property type="entry name" value="SUBTILASE_SER"/>
    <property type="match status" value="1"/>
</dbReference>
<dbReference type="PROSITE" id="PS00137">
    <property type="entry name" value="SUBTILASE_HIS"/>
    <property type="match status" value="1"/>
</dbReference>
<feature type="domain" description="SLH" evidence="9">
    <location>
        <begin position="2092"/>
        <end position="2155"/>
    </location>
</feature>
<dbReference type="InterPro" id="IPR015500">
    <property type="entry name" value="Peptidase_S8_subtilisin-rel"/>
</dbReference>
<sequence>MQPMKTILRRGLSLLLAAAVLLPGAMPAYAFAADTQSAAVQSVLAGKQAPYDLLIYFKSAEGSSLTLKQKADAAQAQARALLENASDDVISWESFYITNVIHAQISSKELVYKLAQLDDVDEITWNGTVERVEPVEDAEEEESSIKLFSNTIYQPDERDIEWGVLQVHADKVWDEFGVDGTGATVGIIDGGANYNVNALKNAWSGKYKDFVDGYDTPQHTSSDDHGTHVAGTIVGREGDNLNRIGVAPGAKFISARAMSEDGGRESDLIAAAEWMLEQKPDVINNSWGGSNDDDRWFEDVVDAWVDAGIIPVFAAGNTSGEVPGAGTISNPANYANVLAVAATDRDKEIGNFSNKGPSAFPEAGQKPEISAPGVQVRSVDSNGNYVSWNGTSMAAPHVTGVVALIRAAAKKLDCEDKVDTLEEVRALLEETAEPLTDSTYTESPNIAYGYGLVNAYDAVAKLAGRDTVTLEGEVLQDGEDTDTPTAAFDMQDEYYLGRDIQVTARLADAVSIRSAELTYTVPGAEAQTVKMSLASGEQNNGVYTYTIPSKELAKGKLSLAVKTVDYGMHETTIDKTVSVLPGMTLPWTQNFENADNGLPGFLMDGSWGISKRTNKGEPELPGDGNTTYIGINPGKAWFERRVDSNLYLPPIDLSTVKADEHPSLSMDMYTGFTGLCLAKIQVSTTGGGEDSWKDLYDVILRPDITEREWTHCTFSLEKYAGAEAPIQIRVYFFGHDSDPDEGVGWYLDNLSVVKNETVAPGQVQALAASVSGKGLALHFDANEETDMAKYVLERKTAGGDFETLAEIEQDYDAFQFINKGEEDKRPLSHYHVNYTDATAQNGETYTYRVKAVDFTGNEGEYSDELTLTYKVPEHLTKYDFESDNGGFTASAITGTVNDWIHGTPTLPEDLADRELLERDAWEGLSKNLTSQWGVTLNKRPSNCQDAGLMLPETQVQSGDYLYFDSYCGSKSASDAVSYTVEIKPADSDYWQPLVSRETVMDDKQTFTWHQIGVSLEDYAGKTVNIRFRAAVGKTVYLSSYNLGWHIDNVMIGSEQQEYHSASESSQLSSTIKGKARQALGYGLTNGLTGYHDQSGIGMAVVTSGTSDGTSGIPFRAKVTVEGSERTAQSSEIDGGYSITQAASGDNKYTLRFEAYGYQTQTQAVSGKGKITVPTVYMHPAEKAAVSGKVTDADGNALDGALVRLVDDENVPMLTTDASGAYTAEVYAGTYTARFYKNGYMAVEKQITIGAGSNTMETVALTPISGVESEKTDYGINASADTAQTIQFTSGPKGAAVRFQTPHKGGMLQSADIFFVQNQYYSGEHVQVGVLTYNDTGRLIELAPFHDYQVETPNAWNTVDLSEYTVKTDKPIYVAVTYAKDKTDFADCMGVLYDTGAVEKAVERSFVYDGAFTATSTISPAGGYAIRANWLYPTDAERNPETDDPNGSGSGEQPPVIDDENAFIFDPETQTITGYQGSKAEVVIPAAIGGVAVKHIGKAAFDGTGKDSARKLTSVVIPEGVETIDEEAFKVNALRNITFPSTLTTIGKGAFKYQYSDSDKGLTLTIPESVHEIAEEAFQAVGSPLRITMPGVTKIGKNAFDSIRDVQVYADKLTEIADEAFGVRSSYDFPYAQVFTAENTKLQSVDQQYLINPATVTLTEVNIRDSEDILGRNTLYAPNQTRMTRNLPASAFYQIGKTVTITPPDIRIEGVSYISTDASVKLKLARSNALTFLYDTVAPHLCTPVLDTDETLRGFSLPNAAVEATVNGKTYTATANADGYFDLPIDRQTENAVITLKINGKAAGSQTVVKNPGKDYIIEGTTILRYLGEGGALTLPASGSEGAITEIAPFAFADAKLTSVILPDSVETVGIGAFMNTGLQSFGWNLKNINSAKLRSIDEYAFRGNAIEKVELPELTHRVRTGAFENNQITELQLGKYTAHVGTRAFKNNKIGRVVLADTAEEIGEEAFMNNQIVELVVKDRLPGYEDGLEKIPANAFAGNQMHEVSLPKTVTAVDETAFTNNTDGRFIIATDAPEIVPTSGYDVRRSDGTLLKWKDFGNSGGSSGGGGSSSGGSPTPVKPADPNNGSNTGGTTTEKFSDVTANDWFASAISYVSGKKLMSGTGSGKFSPNASTTRGMLMTILARYAGEDTTGGSTWYEKGMNWAKTNGVSDGTNPNVNITREQLVTMLYRYAGSPAASGSLSEFSDAASVSTYAVNAMQWAVANGIVNGSNGKLNPKSNATRAEVAAILMRFCEMGK</sequence>
<evidence type="ECO:0000256" key="7">
    <source>
        <dbReference type="SAM" id="MobiDB-lite"/>
    </source>
</evidence>
<name>A0ABQ1DW23_9FIRM</name>
<feature type="active site" description="Charge relay system" evidence="6">
    <location>
        <position position="392"/>
    </location>
</feature>
<keyword evidence="4 6" id="KW-0378">Hydrolase</keyword>
<dbReference type="PANTHER" id="PTHR43806:SF67">
    <property type="entry name" value="EGF-LIKE DOMAIN-CONTAINING PROTEIN"/>
    <property type="match status" value="1"/>
</dbReference>
<dbReference type="PRINTS" id="PR00723">
    <property type="entry name" value="SUBTILISIN"/>
</dbReference>
<evidence type="ECO:0000256" key="8">
    <source>
        <dbReference type="SAM" id="SignalP"/>
    </source>
</evidence>
<dbReference type="Pfam" id="PF13306">
    <property type="entry name" value="LRR_5"/>
    <property type="match status" value="3"/>
</dbReference>
<evidence type="ECO:0000256" key="4">
    <source>
        <dbReference type="ARBA" id="ARBA00022801"/>
    </source>
</evidence>
<feature type="chain" id="PRO_5047478082" description="SLH domain-containing protein" evidence="8">
    <location>
        <begin position="33"/>
        <end position="2256"/>
    </location>
</feature>
<dbReference type="EMBL" id="BLYJ01000001">
    <property type="protein sequence ID" value="GFO86936.1"/>
    <property type="molecule type" value="Genomic_DNA"/>
</dbReference>
<proteinExistence type="inferred from homology"/>
<feature type="region of interest" description="Disordered" evidence="7">
    <location>
        <begin position="2054"/>
        <end position="2095"/>
    </location>
</feature>
<evidence type="ECO:0000256" key="2">
    <source>
        <dbReference type="ARBA" id="ARBA00022670"/>
    </source>
</evidence>
<evidence type="ECO:0000259" key="9">
    <source>
        <dbReference type="PROSITE" id="PS51272"/>
    </source>
</evidence>
<dbReference type="SUPFAM" id="SSF49464">
    <property type="entry name" value="Carboxypeptidase regulatory domain-like"/>
    <property type="match status" value="2"/>
</dbReference>
<dbReference type="Pfam" id="PF13620">
    <property type="entry name" value="CarboxypepD_reg"/>
    <property type="match status" value="1"/>
</dbReference>
<feature type="domain" description="SLH" evidence="9">
    <location>
        <begin position="2200"/>
        <end position="2256"/>
    </location>
</feature>
<dbReference type="Pfam" id="PF00082">
    <property type="entry name" value="Peptidase_S8"/>
    <property type="match status" value="1"/>
</dbReference>
<keyword evidence="11" id="KW-1185">Reference proteome</keyword>
<feature type="compositionally biased region" description="Low complexity" evidence="7">
    <location>
        <begin position="2083"/>
        <end position="2093"/>
    </location>
</feature>
<dbReference type="InterPro" id="IPR001119">
    <property type="entry name" value="SLH_dom"/>
</dbReference>
<dbReference type="InterPro" id="IPR023828">
    <property type="entry name" value="Peptidase_S8_Ser-AS"/>
</dbReference>
<dbReference type="Gene3D" id="2.60.40.10">
    <property type="entry name" value="Immunoglobulins"/>
    <property type="match status" value="1"/>
</dbReference>
<dbReference type="Gene3D" id="3.40.50.200">
    <property type="entry name" value="Peptidase S8/S53 domain"/>
    <property type="match status" value="1"/>
</dbReference>
<dbReference type="Gene3D" id="2.60.40.1120">
    <property type="entry name" value="Carboxypeptidase-like, regulatory domain"/>
    <property type="match status" value="1"/>
</dbReference>
<feature type="active site" description="Charge relay system" evidence="6">
    <location>
        <position position="225"/>
    </location>
</feature>
<comment type="caution">
    <text evidence="10">The sequence shown here is derived from an EMBL/GenBank/DDBJ whole genome shotgun (WGS) entry which is preliminary data.</text>
</comment>
<dbReference type="InterPro" id="IPR050131">
    <property type="entry name" value="Peptidase_S8_subtilisin-like"/>
</dbReference>
<organism evidence="10 11">
    <name type="scientific">Butyricicoccus faecihominis</name>
    <dbReference type="NCBI Taxonomy" id="1712515"/>
    <lineage>
        <taxon>Bacteria</taxon>
        <taxon>Bacillati</taxon>
        <taxon>Bacillota</taxon>
        <taxon>Clostridia</taxon>
        <taxon>Eubacteriales</taxon>
        <taxon>Butyricicoccaceae</taxon>
        <taxon>Butyricicoccus</taxon>
    </lineage>
</organism>
<keyword evidence="3" id="KW-0677">Repeat</keyword>
<dbReference type="InterPro" id="IPR008969">
    <property type="entry name" value="CarboxyPept-like_regulatory"/>
</dbReference>
<feature type="region of interest" description="Disordered" evidence="7">
    <location>
        <begin position="1434"/>
        <end position="1457"/>
    </location>
</feature>
<dbReference type="SUPFAM" id="SSF52743">
    <property type="entry name" value="Subtilisin-like"/>
    <property type="match status" value="1"/>
</dbReference>
<evidence type="ECO:0000256" key="3">
    <source>
        <dbReference type="ARBA" id="ARBA00022737"/>
    </source>
</evidence>